<protein>
    <submittedName>
        <fullName evidence="2">Uncharacterized protein</fullName>
    </submittedName>
</protein>
<dbReference type="PROSITE" id="PS50012">
    <property type="entry name" value="RCC1_3"/>
    <property type="match status" value="2"/>
</dbReference>
<dbReference type="AlphaFoldDB" id="A0A7S4A5G5"/>
<dbReference type="PANTHER" id="PTHR45982">
    <property type="entry name" value="REGULATOR OF CHROMOSOME CONDENSATION"/>
    <property type="match status" value="1"/>
</dbReference>
<dbReference type="GO" id="GO:0005737">
    <property type="term" value="C:cytoplasm"/>
    <property type="evidence" value="ECO:0007669"/>
    <property type="project" value="TreeGrafter"/>
</dbReference>
<name>A0A7S4A5G5_9STRA</name>
<dbReference type="Proteomes" id="UP000789595">
    <property type="component" value="Unassembled WGS sequence"/>
</dbReference>
<accession>A0A7S4A5G5</accession>
<reference evidence="2" key="1">
    <citation type="submission" date="2021-01" db="EMBL/GenBank/DDBJ databases">
        <authorList>
            <person name="Corre E."/>
            <person name="Pelletier E."/>
            <person name="Niang G."/>
            <person name="Scheremetjew M."/>
            <person name="Finn R."/>
            <person name="Kale V."/>
            <person name="Holt S."/>
            <person name="Cochrane G."/>
            <person name="Meng A."/>
            <person name="Brown T."/>
            <person name="Cohen L."/>
        </authorList>
    </citation>
    <scope>NUCLEOTIDE SEQUENCE</scope>
    <source>
        <strain evidence="2">CCMP1756</strain>
    </source>
</reference>
<dbReference type="EMBL" id="CAKKNE010000002">
    <property type="protein sequence ID" value="CAH0370007.1"/>
    <property type="molecule type" value="Genomic_DNA"/>
</dbReference>
<reference evidence="3" key="2">
    <citation type="submission" date="2021-11" db="EMBL/GenBank/DDBJ databases">
        <authorList>
            <consortium name="Genoscope - CEA"/>
            <person name="William W."/>
        </authorList>
    </citation>
    <scope>NUCLEOTIDE SEQUENCE</scope>
</reference>
<dbReference type="PANTHER" id="PTHR45982:SF1">
    <property type="entry name" value="REGULATOR OF CHROMOSOME CONDENSATION"/>
    <property type="match status" value="1"/>
</dbReference>
<feature type="repeat" description="RCC1" evidence="1">
    <location>
        <begin position="105"/>
        <end position="155"/>
    </location>
</feature>
<sequence length="212" mass="21643">MLWPERKQERLYWWGWSAHGQCGAKADRVAVARAPAELTAPGPLRDAAASAFDSVVVDHGGGVWQCGKGVATKDKPVAPVKIPLSVKALRVAAGRGFAAAALVDGRVACWGANERQQCGVAEPKVALVAQPAFPAVDGVVEVACGAAFVVVVRADGSVYTWGAICDRATAPAAVSGVTAVACAAGDHHALLLDRAGRASSWGVAATGRLGRG</sequence>
<evidence type="ECO:0000313" key="3">
    <source>
        <dbReference type="EMBL" id="CAH0370007.1"/>
    </source>
</evidence>
<evidence type="ECO:0000313" key="4">
    <source>
        <dbReference type="Proteomes" id="UP000789595"/>
    </source>
</evidence>
<feature type="repeat" description="RCC1" evidence="1">
    <location>
        <begin position="156"/>
        <end position="195"/>
    </location>
</feature>
<dbReference type="OrthoDB" id="61110at2759"/>
<dbReference type="InterPro" id="IPR051553">
    <property type="entry name" value="Ran_GTPase-activating"/>
</dbReference>
<gene>
    <name evidence="2" type="ORF">PCAL00307_LOCUS19611</name>
    <name evidence="3" type="ORF">PECAL_2P31550</name>
</gene>
<keyword evidence="4" id="KW-1185">Reference proteome</keyword>
<dbReference type="Gene3D" id="2.130.10.30">
    <property type="entry name" value="Regulator of chromosome condensation 1/beta-lactamase-inhibitor protein II"/>
    <property type="match status" value="2"/>
</dbReference>
<dbReference type="InterPro" id="IPR000408">
    <property type="entry name" value="Reg_chr_condens"/>
</dbReference>
<dbReference type="Pfam" id="PF13540">
    <property type="entry name" value="RCC1_2"/>
    <property type="match status" value="2"/>
</dbReference>
<organism evidence="2">
    <name type="scientific">Pelagomonas calceolata</name>
    <dbReference type="NCBI Taxonomy" id="35677"/>
    <lineage>
        <taxon>Eukaryota</taxon>
        <taxon>Sar</taxon>
        <taxon>Stramenopiles</taxon>
        <taxon>Ochrophyta</taxon>
        <taxon>Pelagophyceae</taxon>
        <taxon>Pelagomonadales</taxon>
        <taxon>Pelagomonadaceae</taxon>
        <taxon>Pelagomonas</taxon>
    </lineage>
</organism>
<dbReference type="EMBL" id="HBIW01022745">
    <property type="protein sequence ID" value="CAE0704163.1"/>
    <property type="molecule type" value="Transcribed_RNA"/>
</dbReference>
<proteinExistence type="predicted"/>
<dbReference type="InterPro" id="IPR009091">
    <property type="entry name" value="RCC1/BLIP-II"/>
</dbReference>
<dbReference type="SUPFAM" id="SSF50985">
    <property type="entry name" value="RCC1/BLIP-II"/>
    <property type="match status" value="1"/>
</dbReference>
<dbReference type="GO" id="GO:0005085">
    <property type="term" value="F:guanyl-nucleotide exchange factor activity"/>
    <property type="evidence" value="ECO:0007669"/>
    <property type="project" value="TreeGrafter"/>
</dbReference>
<evidence type="ECO:0000313" key="2">
    <source>
        <dbReference type="EMBL" id="CAE0704163.1"/>
    </source>
</evidence>
<feature type="non-terminal residue" evidence="2">
    <location>
        <position position="212"/>
    </location>
</feature>
<evidence type="ECO:0000256" key="1">
    <source>
        <dbReference type="PROSITE-ProRule" id="PRU00235"/>
    </source>
</evidence>